<evidence type="ECO:0000256" key="1">
    <source>
        <dbReference type="SAM" id="MobiDB-lite"/>
    </source>
</evidence>
<gene>
    <name evidence="2" type="ORF">LCGC14_3041310</name>
</gene>
<sequence length="68" mass="7745">MSACPPPCEVCGHHHFPTDPCWTHSDDHVSQGHKPDKRPDAAPPKEHDEFVEARRGGLQHMKQRLEEL</sequence>
<protein>
    <submittedName>
        <fullName evidence="2">Uncharacterized protein</fullName>
    </submittedName>
</protein>
<evidence type="ECO:0000313" key="2">
    <source>
        <dbReference type="EMBL" id="KKK58751.1"/>
    </source>
</evidence>
<name>A0A0F8ZFF7_9ZZZZ</name>
<feature type="compositionally biased region" description="Basic and acidic residues" evidence="1">
    <location>
        <begin position="24"/>
        <end position="47"/>
    </location>
</feature>
<reference evidence="2" key="1">
    <citation type="journal article" date="2015" name="Nature">
        <title>Complex archaea that bridge the gap between prokaryotes and eukaryotes.</title>
        <authorList>
            <person name="Spang A."/>
            <person name="Saw J.H."/>
            <person name="Jorgensen S.L."/>
            <person name="Zaremba-Niedzwiedzka K."/>
            <person name="Martijn J."/>
            <person name="Lind A.E."/>
            <person name="van Eijk R."/>
            <person name="Schleper C."/>
            <person name="Guy L."/>
            <person name="Ettema T.J."/>
        </authorList>
    </citation>
    <scope>NUCLEOTIDE SEQUENCE</scope>
</reference>
<organism evidence="2">
    <name type="scientific">marine sediment metagenome</name>
    <dbReference type="NCBI Taxonomy" id="412755"/>
    <lineage>
        <taxon>unclassified sequences</taxon>
        <taxon>metagenomes</taxon>
        <taxon>ecological metagenomes</taxon>
    </lineage>
</organism>
<feature type="non-terminal residue" evidence="2">
    <location>
        <position position="68"/>
    </location>
</feature>
<dbReference type="EMBL" id="LAZR01063819">
    <property type="protein sequence ID" value="KKK58751.1"/>
    <property type="molecule type" value="Genomic_DNA"/>
</dbReference>
<feature type="region of interest" description="Disordered" evidence="1">
    <location>
        <begin position="23"/>
        <end position="47"/>
    </location>
</feature>
<proteinExistence type="predicted"/>
<accession>A0A0F8ZFF7</accession>
<dbReference type="AlphaFoldDB" id="A0A0F8ZFF7"/>
<comment type="caution">
    <text evidence="2">The sequence shown here is derived from an EMBL/GenBank/DDBJ whole genome shotgun (WGS) entry which is preliminary data.</text>
</comment>